<name>A0A3B1CC15_9ZZZZ</name>
<evidence type="ECO:0000313" key="1">
    <source>
        <dbReference type="EMBL" id="VAX24181.1"/>
    </source>
</evidence>
<reference evidence="1" key="1">
    <citation type="submission" date="2018-06" db="EMBL/GenBank/DDBJ databases">
        <authorList>
            <person name="Zhirakovskaya E."/>
        </authorList>
    </citation>
    <scope>NUCLEOTIDE SEQUENCE</scope>
</reference>
<dbReference type="AlphaFoldDB" id="A0A3B1CC15"/>
<gene>
    <name evidence="1" type="ORF">MNBD_NITROSPINAE01-1390</name>
</gene>
<dbReference type="EMBL" id="UOGC01000161">
    <property type="protein sequence ID" value="VAX24181.1"/>
    <property type="molecule type" value="Genomic_DNA"/>
</dbReference>
<dbReference type="SUPFAM" id="SSF54427">
    <property type="entry name" value="NTF2-like"/>
    <property type="match status" value="1"/>
</dbReference>
<dbReference type="InterPro" id="IPR032710">
    <property type="entry name" value="NTF2-like_dom_sf"/>
</dbReference>
<sequence>MIVNTTKKMRGALLTAFILFFMAVPAFSANLSQFFSVGIDPSAKDVFGDKIYDGVLDFFHKAESAIESEDLDALMALYSDSYKNGDHDKASIKKIWARIFKEFDDLSTMHNMRFVVVEPSASTVIIQCSGLLMGIPKGKSDRISVDTWTMNDHILVLETGGYKIMGTTGKPRKRLWFDKALHPLF</sequence>
<accession>A0A3B1CC15</accession>
<proteinExistence type="predicted"/>
<protein>
    <recommendedName>
        <fullName evidence="2">SnoaL-like domain-containing protein</fullName>
    </recommendedName>
</protein>
<evidence type="ECO:0008006" key="2">
    <source>
        <dbReference type="Google" id="ProtNLM"/>
    </source>
</evidence>
<organism evidence="1">
    <name type="scientific">hydrothermal vent metagenome</name>
    <dbReference type="NCBI Taxonomy" id="652676"/>
    <lineage>
        <taxon>unclassified sequences</taxon>
        <taxon>metagenomes</taxon>
        <taxon>ecological metagenomes</taxon>
    </lineage>
</organism>